<dbReference type="OrthoDB" id="5185945at2"/>
<evidence type="ECO:0000313" key="1">
    <source>
        <dbReference type="EMBL" id="RYC03553.1"/>
    </source>
</evidence>
<dbReference type="AlphaFoldDB" id="A0A4Q2SEV9"/>
<reference evidence="1 2" key="1">
    <citation type="submission" date="2019-01" db="EMBL/GenBank/DDBJ databases">
        <title>Novel species of Nocardioides.</title>
        <authorList>
            <person name="Liu Q."/>
            <person name="X Y.-H."/>
        </authorList>
    </citation>
    <scope>NUCLEOTIDE SEQUENCE [LARGE SCALE GENOMIC DNA]</scope>
    <source>
        <strain evidence="1 2">HLT2-9</strain>
    </source>
</reference>
<gene>
    <name evidence="1" type="ORF">EUA94_21735</name>
</gene>
<organism evidence="1 2">
    <name type="scientific">Nocardioides zhouii</name>
    <dbReference type="NCBI Taxonomy" id="1168729"/>
    <lineage>
        <taxon>Bacteria</taxon>
        <taxon>Bacillati</taxon>
        <taxon>Actinomycetota</taxon>
        <taxon>Actinomycetes</taxon>
        <taxon>Propionibacteriales</taxon>
        <taxon>Nocardioidaceae</taxon>
        <taxon>Nocardioides</taxon>
    </lineage>
</organism>
<keyword evidence="2" id="KW-1185">Reference proteome</keyword>
<dbReference type="EMBL" id="SDWV01000036">
    <property type="protein sequence ID" value="RYC03553.1"/>
    <property type="molecule type" value="Genomic_DNA"/>
</dbReference>
<sequence>MPCSGGLWTTRWAFPRVLEQWRHCVSSTVGDSAQATGTGDRLGLKPGMVVQELGWDNDTDDELRVAVEDRIDADMVDGDYGNVVDAVLLWWRDDDGDLVDGLVDALTDLVGGGSIWLLTPKVGRPGSIDAADVTEAAPIAGLSQTTTASVSKDWQATRLVAPKTPA</sequence>
<name>A0A4Q2SEV9_9ACTN</name>
<evidence type="ECO:0000313" key="2">
    <source>
        <dbReference type="Proteomes" id="UP000291101"/>
    </source>
</evidence>
<dbReference type="Proteomes" id="UP000291101">
    <property type="component" value="Unassembled WGS sequence"/>
</dbReference>
<proteinExistence type="predicted"/>
<accession>A0A4Q2SEV9</accession>
<comment type="caution">
    <text evidence="1">The sequence shown here is derived from an EMBL/GenBank/DDBJ whole genome shotgun (WGS) entry which is preliminary data.</text>
</comment>
<protein>
    <submittedName>
        <fullName evidence="1">DUF3052 domain-containing protein</fullName>
    </submittedName>
</protein>
<dbReference type="Pfam" id="PF11253">
    <property type="entry name" value="DUF3052"/>
    <property type="match status" value="1"/>
</dbReference>
<dbReference type="InterPro" id="IPR021412">
    <property type="entry name" value="DUF3052"/>
</dbReference>